<dbReference type="AlphaFoldDB" id="A0A3N0XAD5"/>
<gene>
    <name evidence="1" type="ORF">EGH73_07040</name>
</gene>
<dbReference type="SUPFAM" id="SSF48452">
    <property type="entry name" value="TPR-like"/>
    <property type="match status" value="1"/>
</dbReference>
<dbReference type="Gene3D" id="1.25.40.390">
    <property type="match status" value="1"/>
</dbReference>
<reference evidence="2" key="1">
    <citation type="submission" date="2018-11" db="EMBL/GenBank/DDBJ databases">
        <title>Proposal to divide the Flavobacteriaceae and reorganize its genera based on Amino Acid Identity values calculated from whole genome sequences.</title>
        <authorList>
            <person name="Nicholson A.C."/>
            <person name="Gulvik C.A."/>
            <person name="Whitney A.M."/>
            <person name="Humrighouse B.W."/>
            <person name="Bell M."/>
            <person name="Holmes B."/>
            <person name="Steigerwalt A."/>
            <person name="Villarma A."/>
            <person name="Sheth M."/>
            <person name="Batra D."/>
            <person name="Pryor J."/>
            <person name="Bernardet J.-F."/>
            <person name="Hugo C."/>
            <person name="Kampfer P."/>
            <person name="Newman J."/>
            <person name="Mcquiston J.R."/>
        </authorList>
    </citation>
    <scope>NUCLEOTIDE SEQUENCE [LARGE SCALE GENOMIC DNA]</scope>
    <source>
        <strain evidence="2">DSM 22165</strain>
    </source>
</reference>
<accession>A0A3N0XAD5</accession>
<comment type="caution">
    <text evidence="1">The sequence shown here is derived from an EMBL/GenBank/DDBJ whole genome shotgun (WGS) entry which is preliminary data.</text>
</comment>
<dbReference type="EMBL" id="RJTU01000047">
    <property type="protein sequence ID" value="ROI13731.1"/>
    <property type="molecule type" value="Genomic_DNA"/>
</dbReference>
<organism evidence="1 2">
    <name type="scientific">Epilithonimonas hominis</name>
    <dbReference type="NCBI Taxonomy" id="420404"/>
    <lineage>
        <taxon>Bacteria</taxon>
        <taxon>Pseudomonadati</taxon>
        <taxon>Bacteroidota</taxon>
        <taxon>Flavobacteriia</taxon>
        <taxon>Flavobacteriales</taxon>
        <taxon>Weeksellaceae</taxon>
        <taxon>Chryseobacterium group</taxon>
        <taxon>Epilithonimonas</taxon>
    </lineage>
</organism>
<dbReference type="InterPro" id="IPR041662">
    <property type="entry name" value="SusD-like_2"/>
</dbReference>
<sequence>MKNFKIYIIALVGALSFNSCNDKEFSDEYYANTYGIYSADYKSLMTGAISDFAQRGGQNFFMKPMLYSQYLSQVVYTSESQYAQVGGQWDWYYVRSIKNLNTIIDAYSGNVDNLMTAQGSKENMIGVSKILRAIIYKRLTDTYGDIPYSEAVKYDQGILTPKFDSQESIYKNLINDLKDGRDLLDATKTRPVGDNLYLGDVTKWKKLANSVILQATLQLSKKYPGVSDYAAVEFKSALANTAGSIETVADEAWFTYSSLAGINNPIYAFRAADYRMSAQLIESLKGTKTGANAAFNVTSNHTPDSRRTVYATNTNPGLPYGYSATDLASAGYTTASKSQMNARFRGATSTLNLMSASYTFLNRAEAAARGWTTEDVATLLTKGITLSYQSLDSKYSTSISSGAAAYAAARVADISTAPGGALQVIGEEKWISLFTKGFDSWSEWRRTGYPNLKPAPSSLNGGVIPRRIMYPTSEAIYNKTNYTAALKSLTPNSDLNTSKIWWDQ</sequence>
<proteinExistence type="predicted"/>
<evidence type="ECO:0000313" key="1">
    <source>
        <dbReference type="EMBL" id="ROI13731.1"/>
    </source>
</evidence>
<keyword evidence="1" id="KW-0449">Lipoprotein</keyword>
<dbReference type="Proteomes" id="UP000267623">
    <property type="component" value="Unassembled WGS sequence"/>
</dbReference>
<protein>
    <submittedName>
        <fullName evidence="1">SusD/RagB family nutrient-binding outer membrane lipoprotein</fullName>
    </submittedName>
</protein>
<dbReference type="RefSeq" id="WP_123281255.1">
    <property type="nucleotide sequence ID" value="NZ_RJTU01000047.1"/>
</dbReference>
<dbReference type="InterPro" id="IPR011990">
    <property type="entry name" value="TPR-like_helical_dom_sf"/>
</dbReference>
<reference evidence="2" key="2">
    <citation type="submission" date="2018-11" db="EMBL/GenBank/DDBJ databases">
        <title>Proposal to divide the Flavobacteriaceae and reorganize its genera based on Amino Acid Identity values calculated from whole genome sequences.</title>
        <authorList>
            <person name="Nicholson A.C."/>
            <person name="Gulvik C.A."/>
            <person name="Whitney A.M."/>
            <person name="Humrighouse B.W."/>
            <person name="Bell M."/>
            <person name="Holmes B."/>
            <person name="Steigerwalt A."/>
            <person name="Villarma A."/>
            <person name="Sheth M."/>
            <person name="Batra D."/>
            <person name="Pryor J."/>
            <person name="Bernardet J.-F."/>
            <person name="Hugo C."/>
            <person name="Kampfer P."/>
            <person name="Newman J."/>
            <person name="Mcquiston J."/>
        </authorList>
    </citation>
    <scope>NUCLEOTIDE SEQUENCE [LARGE SCALE GENOMIC DNA]</scope>
    <source>
        <strain evidence="2">DSM 22165</strain>
    </source>
</reference>
<name>A0A3N0XAD5_9FLAO</name>
<dbReference type="Pfam" id="PF12771">
    <property type="entry name" value="SusD-like_2"/>
    <property type="match status" value="1"/>
</dbReference>
<evidence type="ECO:0000313" key="2">
    <source>
        <dbReference type="Proteomes" id="UP000267623"/>
    </source>
</evidence>